<accession>A0A8S9I630</accession>
<comment type="caution">
    <text evidence="1">The sequence shown here is derived from an EMBL/GenBank/DDBJ whole genome shotgun (WGS) entry which is preliminary data.</text>
</comment>
<sequence>MKTQFSLQELGTNVPICPNPAMKNVIACAKRLQQANPLSLANVSTKLELKEVIELLLSNHEILKTNQRASKEAYGDLSIGIFSISISLE</sequence>
<proteinExistence type="predicted"/>
<dbReference type="EMBL" id="QGKY02001250">
    <property type="protein sequence ID" value="KAF2564853.1"/>
    <property type="molecule type" value="Genomic_DNA"/>
</dbReference>
<dbReference type="EMBL" id="QGKW02000717">
    <property type="protein sequence ID" value="KAF2601000.1"/>
    <property type="molecule type" value="Genomic_DNA"/>
</dbReference>
<organism evidence="1">
    <name type="scientific">Brassica cretica</name>
    <name type="common">Mustard</name>
    <dbReference type="NCBI Taxonomy" id="69181"/>
    <lineage>
        <taxon>Eukaryota</taxon>
        <taxon>Viridiplantae</taxon>
        <taxon>Streptophyta</taxon>
        <taxon>Embryophyta</taxon>
        <taxon>Tracheophyta</taxon>
        <taxon>Spermatophyta</taxon>
        <taxon>Magnoliopsida</taxon>
        <taxon>eudicotyledons</taxon>
        <taxon>Gunneridae</taxon>
        <taxon>Pentapetalae</taxon>
        <taxon>rosids</taxon>
        <taxon>malvids</taxon>
        <taxon>Brassicales</taxon>
        <taxon>Brassicaceae</taxon>
        <taxon>Brassiceae</taxon>
        <taxon>Brassica</taxon>
    </lineage>
</organism>
<reference evidence="1" key="1">
    <citation type="submission" date="2019-12" db="EMBL/GenBank/DDBJ databases">
        <title>Genome sequencing and annotation of Brassica cretica.</title>
        <authorList>
            <person name="Studholme D.J."/>
            <person name="Sarris P.F."/>
        </authorList>
    </citation>
    <scope>NUCLEOTIDE SEQUENCE</scope>
    <source>
        <strain evidence="2">PFS-001/15</strain>
        <strain evidence="1">PFS-102/07</strain>
        <tissue evidence="1">Leaf</tissue>
    </source>
</reference>
<name>A0A8S9I630_BRACR</name>
<dbReference type="AlphaFoldDB" id="A0A8S9I630"/>
<evidence type="ECO:0000313" key="2">
    <source>
        <dbReference type="EMBL" id="KAF2601000.1"/>
    </source>
</evidence>
<dbReference type="Proteomes" id="UP000712281">
    <property type="component" value="Unassembled WGS sequence"/>
</dbReference>
<evidence type="ECO:0000313" key="1">
    <source>
        <dbReference type="EMBL" id="KAF2564853.1"/>
    </source>
</evidence>
<protein>
    <submittedName>
        <fullName evidence="1">Uncharacterized protein</fullName>
    </submittedName>
</protein>
<gene>
    <name evidence="2" type="ORF">F2Q68_00007053</name>
    <name evidence="1" type="ORF">F2Q70_00014020</name>
</gene>